<comment type="cofactor">
    <cofactor evidence="2">
        <name>Zn(2+)</name>
        <dbReference type="ChEBI" id="CHEBI:29105"/>
    </cofactor>
</comment>
<evidence type="ECO:0000259" key="10">
    <source>
        <dbReference type="PROSITE" id="PS51462"/>
    </source>
</evidence>
<dbReference type="SUPFAM" id="SSF55811">
    <property type="entry name" value="Nudix"/>
    <property type="match status" value="1"/>
</dbReference>
<dbReference type="Gene3D" id="3.90.79.10">
    <property type="entry name" value="Nucleoside Triphosphate Pyrophosphohydrolase"/>
    <property type="match status" value="1"/>
</dbReference>
<dbReference type="InterPro" id="IPR000086">
    <property type="entry name" value="NUDIX_hydrolase_dom"/>
</dbReference>
<accession>A0A286GUW4</accession>
<keyword evidence="6" id="KW-0378">Hydrolase</keyword>
<evidence type="ECO:0000256" key="2">
    <source>
        <dbReference type="ARBA" id="ARBA00001947"/>
    </source>
</evidence>
<dbReference type="InterPro" id="IPR015376">
    <property type="entry name" value="Znr_NADH_PPase"/>
</dbReference>
<proteinExistence type="inferred from homology"/>
<dbReference type="InterPro" id="IPR020084">
    <property type="entry name" value="NUDIX_hydrolase_CS"/>
</dbReference>
<gene>
    <name evidence="11" type="ORF">SAMN05421508_108164</name>
</gene>
<evidence type="ECO:0000313" key="11">
    <source>
        <dbReference type="EMBL" id="SOD98966.1"/>
    </source>
</evidence>
<evidence type="ECO:0000256" key="5">
    <source>
        <dbReference type="ARBA" id="ARBA00022723"/>
    </source>
</evidence>
<dbReference type="PANTHER" id="PTHR42904:SF6">
    <property type="entry name" value="NAD-CAPPED RNA HYDROLASE NUDT12"/>
    <property type="match status" value="1"/>
</dbReference>
<dbReference type="PROSITE" id="PS51462">
    <property type="entry name" value="NUDIX"/>
    <property type="match status" value="1"/>
</dbReference>
<dbReference type="GO" id="GO:0035529">
    <property type="term" value="F:NADH pyrophosphatase activity"/>
    <property type="evidence" value="ECO:0007669"/>
    <property type="project" value="TreeGrafter"/>
</dbReference>
<dbReference type="GO" id="GO:0019677">
    <property type="term" value="P:NAD+ catabolic process"/>
    <property type="evidence" value="ECO:0007669"/>
    <property type="project" value="TreeGrafter"/>
</dbReference>
<evidence type="ECO:0000256" key="4">
    <source>
        <dbReference type="ARBA" id="ARBA00012381"/>
    </source>
</evidence>
<dbReference type="InterPro" id="IPR049734">
    <property type="entry name" value="NudC-like_C"/>
</dbReference>
<dbReference type="GO" id="GO:0046872">
    <property type="term" value="F:metal ion binding"/>
    <property type="evidence" value="ECO:0007669"/>
    <property type="project" value="UniProtKB-KW"/>
</dbReference>
<keyword evidence="7" id="KW-0460">Magnesium</keyword>
<dbReference type="NCBIfam" id="NF001299">
    <property type="entry name" value="PRK00241.1"/>
    <property type="match status" value="1"/>
</dbReference>
<comment type="catalytic activity">
    <reaction evidence="9">
        <text>a 5'-end NAD(+)-phospho-ribonucleoside in mRNA + H2O = a 5'-end phospho-adenosine-phospho-ribonucleoside in mRNA + beta-nicotinamide D-ribonucleotide + 2 H(+)</text>
        <dbReference type="Rhea" id="RHEA:60876"/>
        <dbReference type="Rhea" id="RHEA-COMP:15698"/>
        <dbReference type="Rhea" id="RHEA-COMP:15719"/>
        <dbReference type="ChEBI" id="CHEBI:14649"/>
        <dbReference type="ChEBI" id="CHEBI:15377"/>
        <dbReference type="ChEBI" id="CHEBI:15378"/>
        <dbReference type="ChEBI" id="CHEBI:144029"/>
        <dbReference type="ChEBI" id="CHEBI:144051"/>
    </reaction>
    <physiologicalReaction direction="left-to-right" evidence="9">
        <dbReference type="Rhea" id="RHEA:60877"/>
    </physiologicalReaction>
</comment>
<dbReference type="EMBL" id="OCNJ01000008">
    <property type="protein sequence ID" value="SOD98966.1"/>
    <property type="molecule type" value="Genomic_DNA"/>
</dbReference>
<dbReference type="Gene3D" id="3.90.79.20">
    <property type="match status" value="1"/>
</dbReference>
<organism evidence="11 12">
    <name type="scientific">Caenispirillum bisanense</name>
    <dbReference type="NCBI Taxonomy" id="414052"/>
    <lineage>
        <taxon>Bacteria</taxon>
        <taxon>Pseudomonadati</taxon>
        <taxon>Pseudomonadota</taxon>
        <taxon>Alphaproteobacteria</taxon>
        <taxon>Rhodospirillales</taxon>
        <taxon>Novispirillaceae</taxon>
        <taxon>Caenispirillum</taxon>
    </lineage>
</organism>
<sequence>MLLPMIQPPHYTGAPLDRADHLREDAARFLSGPDVRILPFWQGRHALDAAGAPVWRRTPLGEAAVFLGLAGDTAWFMEDLSHLPAVDGEDRDLGPGTAAEVPAAARWIDLRGFGNTQPRDVAGVLAYGRGLMFWHQNHRFCGRCGAPTEVRKGGHQRQCTNADCAAPHFPRTDPAVIMLVSDGDRVLLGRQAWWPPGALSTLAGFVEPGETLEEAVAREVQEEAGVVVRDVVYRGSQPWPFPSSLMLGFWATAETTDIHIDRQELETACWVHRDELAGFGEWGDGTDRPKLPRADSISRWLIETWRTR</sequence>
<evidence type="ECO:0000256" key="3">
    <source>
        <dbReference type="ARBA" id="ARBA00009595"/>
    </source>
</evidence>
<comment type="similarity">
    <text evidence="3">Belongs to the Nudix hydrolase family. NudC subfamily.</text>
</comment>
<keyword evidence="12" id="KW-1185">Reference proteome</keyword>
<evidence type="ECO:0000256" key="1">
    <source>
        <dbReference type="ARBA" id="ARBA00001946"/>
    </source>
</evidence>
<comment type="cofactor">
    <cofactor evidence="1">
        <name>Mg(2+)</name>
        <dbReference type="ChEBI" id="CHEBI:18420"/>
    </cofactor>
</comment>
<reference evidence="11 12" key="1">
    <citation type="submission" date="2017-09" db="EMBL/GenBank/DDBJ databases">
        <authorList>
            <person name="Ehlers B."/>
            <person name="Leendertz F.H."/>
        </authorList>
    </citation>
    <scope>NUCLEOTIDE SEQUENCE [LARGE SCALE GENOMIC DNA]</scope>
    <source>
        <strain evidence="11 12">USBA 140</strain>
    </source>
</reference>
<dbReference type="Pfam" id="PF09296">
    <property type="entry name" value="NUDIX-like"/>
    <property type="match status" value="1"/>
</dbReference>
<feature type="domain" description="Nudix hydrolase" evidence="10">
    <location>
        <begin position="170"/>
        <end position="296"/>
    </location>
</feature>
<dbReference type="InterPro" id="IPR015375">
    <property type="entry name" value="NADH_PPase-like_N"/>
</dbReference>
<dbReference type="EC" id="3.6.1.22" evidence="4"/>
<evidence type="ECO:0000256" key="6">
    <source>
        <dbReference type="ARBA" id="ARBA00022801"/>
    </source>
</evidence>
<evidence type="ECO:0000256" key="9">
    <source>
        <dbReference type="ARBA" id="ARBA00023679"/>
    </source>
</evidence>
<dbReference type="AlphaFoldDB" id="A0A286GUW4"/>
<dbReference type="GO" id="GO:0005829">
    <property type="term" value="C:cytosol"/>
    <property type="evidence" value="ECO:0007669"/>
    <property type="project" value="TreeGrafter"/>
</dbReference>
<evidence type="ECO:0000256" key="8">
    <source>
        <dbReference type="ARBA" id="ARBA00023027"/>
    </source>
</evidence>
<dbReference type="Pfam" id="PF00293">
    <property type="entry name" value="NUDIX"/>
    <property type="match status" value="1"/>
</dbReference>
<dbReference type="Pfam" id="PF09297">
    <property type="entry name" value="Zn_ribbon_NUD"/>
    <property type="match status" value="1"/>
</dbReference>
<evidence type="ECO:0000313" key="12">
    <source>
        <dbReference type="Proteomes" id="UP000219621"/>
    </source>
</evidence>
<dbReference type="InterPro" id="IPR050241">
    <property type="entry name" value="NAD-cap_RNA_hydrolase_NudC"/>
</dbReference>
<keyword evidence="8" id="KW-0520">NAD</keyword>
<name>A0A286GUW4_9PROT</name>
<protein>
    <recommendedName>
        <fullName evidence="4">NAD(+) diphosphatase</fullName>
        <ecNumber evidence="4">3.6.1.22</ecNumber>
    </recommendedName>
</protein>
<evidence type="ECO:0000256" key="7">
    <source>
        <dbReference type="ARBA" id="ARBA00022842"/>
    </source>
</evidence>
<dbReference type="PROSITE" id="PS00893">
    <property type="entry name" value="NUDIX_BOX"/>
    <property type="match status" value="1"/>
</dbReference>
<keyword evidence="5" id="KW-0479">Metal-binding</keyword>
<dbReference type="GO" id="GO:0006742">
    <property type="term" value="P:NADP+ catabolic process"/>
    <property type="evidence" value="ECO:0007669"/>
    <property type="project" value="TreeGrafter"/>
</dbReference>
<dbReference type="CDD" id="cd03429">
    <property type="entry name" value="NUDIX_NADH_pyrophosphatase_Nudt13"/>
    <property type="match status" value="1"/>
</dbReference>
<dbReference type="PANTHER" id="PTHR42904">
    <property type="entry name" value="NUDIX HYDROLASE, NUDC SUBFAMILY"/>
    <property type="match status" value="1"/>
</dbReference>
<dbReference type="Proteomes" id="UP000219621">
    <property type="component" value="Unassembled WGS sequence"/>
</dbReference>
<dbReference type="InterPro" id="IPR015797">
    <property type="entry name" value="NUDIX_hydrolase-like_dom_sf"/>
</dbReference>